<evidence type="ECO:0000313" key="2">
    <source>
        <dbReference type="EMBL" id="CAB4141380.1"/>
    </source>
</evidence>
<organism evidence="2">
    <name type="scientific">uncultured Caudovirales phage</name>
    <dbReference type="NCBI Taxonomy" id="2100421"/>
    <lineage>
        <taxon>Viruses</taxon>
        <taxon>Duplodnaviria</taxon>
        <taxon>Heunggongvirae</taxon>
        <taxon>Uroviricota</taxon>
        <taxon>Caudoviricetes</taxon>
        <taxon>Peduoviridae</taxon>
        <taxon>Maltschvirus</taxon>
        <taxon>Maltschvirus maltsch</taxon>
    </lineage>
</organism>
<dbReference type="EMBL" id="LR796389">
    <property type="protein sequence ID" value="CAB4141380.1"/>
    <property type="molecule type" value="Genomic_DNA"/>
</dbReference>
<sequence length="759" mass="80579">MAEEKIEWDTGGEKVQWDDAPKAPKAPTQAPDTGKDPLSEIGYSTALGGITGLAAPEVAETVGRGMERIPYKPVQMAGKAMRAAVPSMTGVGRRAATGVGGAVGGFTGEASGQLAEALGAPAPVAESARIVGGILPLELASQATKGGRAIASLVASKVPGGQIIRSVMEDVGVANLAGKQRELVLKRIQELRNSPFTTDAQKKVYDTLSDAVSKSTSVAEAEARAATAAGERVSREERGAAQRLAGTAAELEEGKKTVIDRAKGALRQVGDATREVSEIGRTLRDRILSRFETGALERSEAYKKQKAIRDAAVAAKENQGVLVESTPEYKELVQDLRNKLLIGSTARKQTTAPVTEPGVLRSYQNIYDAVTARRVQVGVNEMGNPVYKTFPTSFDALDDVRRRLGDAAFGKAAEGYEALGQKIAQEYYAKISNIQSKFAGESHDVLQSEYEIASKLLNKFKTKAGAKATAMDRIDPEQFKSDAKGLPAALFNSQQSVQDAIALTGDRNLIAKEASDYVAKTLANMDAKAAKNWLSSKQNSDWLSALPEVRQAANTYVANLERAESMAGGMAKVGGRVTKRGEQAGKEAERALVEGEKGAAKITEAAQKEANAILGTEEPAARVASIITSGDRTLWDRVAPALASAPKGKETLEAAIRQVMADKATQGVFGAQRFWQTSLSDSLARTGLMDARKIKQIGDQLDTIANSTLSEPQKLDFLNRTLRNIVITYAAPQLGTPVVRSGMDVITGAGNPLSMQPGR</sequence>
<name>A0A6J5M8B1_9CAUD</name>
<protein>
    <submittedName>
        <fullName evidence="2">Uncharacterized protein</fullName>
    </submittedName>
</protein>
<gene>
    <name evidence="2" type="ORF">UFOVP414_33</name>
    <name evidence="3" type="ORF">UFOVP687_23</name>
</gene>
<evidence type="ECO:0000313" key="3">
    <source>
        <dbReference type="EMBL" id="CAB4157756.1"/>
    </source>
</evidence>
<proteinExistence type="predicted"/>
<feature type="region of interest" description="Disordered" evidence="1">
    <location>
        <begin position="1"/>
        <end position="40"/>
    </location>
</feature>
<dbReference type="EMBL" id="LR796665">
    <property type="protein sequence ID" value="CAB4157756.1"/>
    <property type="molecule type" value="Genomic_DNA"/>
</dbReference>
<evidence type="ECO:0000256" key="1">
    <source>
        <dbReference type="SAM" id="MobiDB-lite"/>
    </source>
</evidence>
<feature type="compositionally biased region" description="Basic and acidic residues" evidence="1">
    <location>
        <begin position="1"/>
        <end position="22"/>
    </location>
</feature>
<reference evidence="2" key="1">
    <citation type="submission" date="2020-04" db="EMBL/GenBank/DDBJ databases">
        <authorList>
            <person name="Chiriac C."/>
            <person name="Salcher M."/>
            <person name="Ghai R."/>
            <person name="Kavagutti S V."/>
        </authorList>
    </citation>
    <scope>NUCLEOTIDE SEQUENCE</scope>
</reference>
<accession>A0A6J5M8B1</accession>
<feature type="compositionally biased region" description="Low complexity" evidence="1">
    <location>
        <begin position="23"/>
        <end position="32"/>
    </location>
</feature>